<evidence type="ECO:0008006" key="9">
    <source>
        <dbReference type="Google" id="ProtNLM"/>
    </source>
</evidence>
<feature type="compositionally biased region" description="Polar residues" evidence="6">
    <location>
        <begin position="870"/>
        <end position="891"/>
    </location>
</feature>
<dbReference type="InterPro" id="IPR051293">
    <property type="entry name" value="MTUS1/CCDC69"/>
</dbReference>
<dbReference type="GO" id="GO:0005634">
    <property type="term" value="C:nucleus"/>
    <property type="evidence" value="ECO:0007669"/>
    <property type="project" value="UniProtKB-SubCell"/>
</dbReference>
<feature type="region of interest" description="Disordered" evidence="6">
    <location>
        <begin position="845"/>
        <end position="921"/>
    </location>
</feature>
<organism evidence="7 8">
    <name type="scientific">Podarcis lilfordi</name>
    <name type="common">Lilford's wall lizard</name>
    <dbReference type="NCBI Taxonomy" id="74358"/>
    <lineage>
        <taxon>Eukaryota</taxon>
        <taxon>Metazoa</taxon>
        <taxon>Chordata</taxon>
        <taxon>Craniata</taxon>
        <taxon>Vertebrata</taxon>
        <taxon>Euteleostomi</taxon>
        <taxon>Lepidosauria</taxon>
        <taxon>Squamata</taxon>
        <taxon>Bifurcata</taxon>
        <taxon>Unidentata</taxon>
        <taxon>Episquamata</taxon>
        <taxon>Laterata</taxon>
        <taxon>Lacertibaenia</taxon>
        <taxon>Lacertidae</taxon>
        <taxon>Podarcis</taxon>
    </lineage>
</organism>
<comment type="similarity">
    <text evidence="2">Belongs to the MTUS1 family.</text>
</comment>
<accession>A0AA35KUJ9</accession>
<evidence type="ECO:0000313" key="8">
    <source>
        <dbReference type="Proteomes" id="UP001178461"/>
    </source>
</evidence>
<feature type="compositionally biased region" description="Low complexity" evidence="6">
    <location>
        <begin position="510"/>
        <end position="536"/>
    </location>
</feature>
<comment type="subcellular location">
    <subcellularLocation>
        <location evidence="1">Nucleus</location>
    </subcellularLocation>
</comment>
<feature type="region of interest" description="Disordered" evidence="6">
    <location>
        <begin position="673"/>
        <end position="798"/>
    </location>
</feature>
<feature type="coiled-coil region" evidence="5">
    <location>
        <begin position="959"/>
        <end position="986"/>
    </location>
</feature>
<dbReference type="GO" id="GO:0010758">
    <property type="term" value="P:regulation of macrophage chemotaxis"/>
    <property type="evidence" value="ECO:0007669"/>
    <property type="project" value="TreeGrafter"/>
</dbReference>
<feature type="compositionally biased region" description="Low complexity" evidence="6">
    <location>
        <begin position="755"/>
        <end position="797"/>
    </location>
</feature>
<proteinExistence type="inferred from homology"/>
<sequence length="1294" mass="143080">MNIESIEKQGLQPPIIIRDENGNKYVCNATSSTSLNGGTVSHCRQELGHEDYIEFKDTSEADIYSNPQSTESKDLQKTASDYICMGTSNLEAMHIPCAKEQFYMHAFNQNFQEPENPLQEGLAIKSIQNCSMEESVPYCQADLTHPVPLAAVELNTTTEIQDELDHAQMQQEGASSSDSFITIINLGDTVGSKCYEVGCAPQMPAYSGDTCETVAYTHNAGSPKLDAFGNPNMISVIQLDSGVLPTALSLTGDKATNYIDLVSQNSEQQGKQDAECGNSCCGSSPEMESFNLFNDEHKKYMHSTPEHDEAEPGVDGTINGMCPLVIESFDEHSEQESDKDREILTKAQNISNEDQVLLEGHDDKMSETLHCDIPKLERADLAEPSCHETFVVFSPSADEHNLAFPPPEAGSTNTTFAVFATPDEVGDGICKGGRNGHLVKEHPRRTSLKSNAERVAVKSPNRSPFAATITKARKAEIVSFPKPNFKNVKPKVMSRPVSQPRESSASKAAQRSPQLSTASSSSPSSSPRQPSSSAAALRKKIDFDKGTKAEAPMNKTPKQHFNKHLPSQAVHAGTHSENTSHKALKTTVLKQSMEQVDKARCPSLTCSLVAVTCSQDSGGTANDKMDSAESWVQPCALSQVSQGEEKQKQNGFCGIPAEQSAKDTANKVLSVSLPKAEATQGQSLPKDRPVAMRNMPASKIAFRSRRGSDSKNGHTSKILSPPRARAVLSSNSGTETCSPKGRLASVKALPGSWTSSAKPSPKSKVPVKGQGIRRTPSISSVSSTQSDQSTRSNNSTSATIIIRNGEWPSKSSCQNGTAESIFLKPIPRPRVLSLKSTPKGVKSKLSSVSQCLPKSSGALLPGRKTRDARGNQQLGPSGQNVPRSLLSTFSSVDRGKQKSPKNSFIQTRSSSIEVHSPETKQHELTQYKKKCENQSGLIQRLKKCLGISHQKFEALAIVIQHLESEREEVVKQRKELSIELVNLRGELVTASAAYEKLEKGRHELQAAYEGFVQQLNQQHQRDLSELEERLKQFYTTECQKLQSICIEEAEKYKAQLQEQVDNLNITHENFKLELETSHTERIDELKKNHELSFTELKNAQELERRTLEESLQEKQQLLEKKISELQSENDSLNEKLKLEEQKRTAKEKTNIKNPQLMYLEQELESLKAVLEIKNEKLHQQDIKLLKMEKLVENNAALVEKMRKLQQENEELKARMDKHMELSRQLSTEQAVLQESLEKESKVNKRLSMENEELLWKLHNGDLCSPRKLSPSTPPMPFQSPRNSGSFSSPTVSPR</sequence>
<evidence type="ECO:0000256" key="4">
    <source>
        <dbReference type="ARBA" id="ARBA00023242"/>
    </source>
</evidence>
<keyword evidence="4" id="KW-0539">Nucleus</keyword>
<feature type="region of interest" description="Disordered" evidence="6">
    <location>
        <begin position="1262"/>
        <end position="1294"/>
    </location>
</feature>
<evidence type="ECO:0000256" key="6">
    <source>
        <dbReference type="SAM" id="MobiDB-lite"/>
    </source>
</evidence>
<dbReference type="PANTHER" id="PTHR24200">
    <property type="entry name" value="TOUCAN, ISOFORM A"/>
    <property type="match status" value="1"/>
</dbReference>
<feature type="compositionally biased region" description="Polar residues" evidence="6">
    <location>
        <begin position="900"/>
        <end position="913"/>
    </location>
</feature>
<dbReference type="GO" id="GO:0008017">
    <property type="term" value="F:microtubule binding"/>
    <property type="evidence" value="ECO:0007669"/>
    <property type="project" value="TreeGrafter"/>
</dbReference>
<name>A0AA35KUJ9_9SAUR</name>
<evidence type="ECO:0000256" key="3">
    <source>
        <dbReference type="ARBA" id="ARBA00023054"/>
    </source>
</evidence>
<gene>
    <name evidence="7" type="ORF">PODLI_1B004131</name>
</gene>
<feature type="compositionally biased region" description="Polar residues" evidence="6">
    <location>
        <begin position="1279"/>
        <end position="1294"/>
    </location>
</feature>
<dbReference type="PANTHER" id="PTHR24200:SF7">
    <property type="entry name" value="MICROTUBULE-ASSOCIATED TUMOR SUPPRESSOR 1"/>
    <property type="match status" value="1"/>
</dbReference>
<evidence type="ECO:0000256" key="5">
    <source>
        <dbReference type="SAM" id="Coils"/>
    </source>
</evidence>
<evidence type="ECO:0000256" key="1">
    <source>
        <dbReference type="ARBA" id="ARBA00004123"/>
    </source>
</evidence>
<keyword evidence="8" id="KW-1185">Reference proteome</keyword>
<evidence type="ECO:0000313" key="7">
    <source>
        <dbReference type="EMBL" id="CAI5783901.1"/>
    </source>
</evidence>
<feature type="compositionally biased region" description="Polar residues" evidence="6">
    <location>
        <begin position="728"/>
        <end position="737"/>
    </location>
</feature>
<feature type="compositionally biased region" description="Polar residues" evidence="6">
    <location>
        <begin position="496"/>
        <end position="509"/>
    </location>
</feature>
<keyword evidence="3 5" id="KW-0175">Coiled coil</keyword>
<feature type="region of interest" description="Disordered" evidence="6">
    <location>
        <begin position="433"/>
        <end position="462"/>
    </location>
</feature>
<evidence type="ECO:0000256" key="2">
    <source>
        <dbReference type="ARBA" id="ARBA00007585"/>
    </source>
</evidence>
<feature type="region of interest" description="Disordered" evidence="6">
    <location>
        <begin position="484"/>
        <end position="536"/>
    </location>
</feature>
<dbReference type="EMBL" id="OX395134">
    <property type="protein sequence ID" value="CAI5783901.1"/>
    <property type="molecule type" value="Genomic_DNA"/>
</dbReference>
<reference evidence="7" key="1">
    <citation type="submission" date="2022-12" db="EMBL/GenBank/DDBJ databases">
        <authorList>
            <person name="Alioto T."/>
            <person name="Alioto T."/>
            <person name="Gomez Garrido J."/>
        </authorList>
    </citation>
    <scope>NUCLEOTIDE SEQUENCE</scope>
</reference>
<dbReference type="Proteomes" id="UP001178461">
    <property type="component" value="Chromosome 9"/>
</dbReference>
<dbReference type="GO" id="GO:0005737">
    <property type="term" value="C:cytoplasm"/>
    <property type="evidence" value="ECO:0007669"/>
    <property type="project" value="TreeGrafter"/>
</dbReference>
<protein>
    <recommendedName>
        <fullName evidence="9">Microtubule associated scaffold protein 1</fullName>
    </recommendedName>
</protein>
<feature type="coiled-coil region" evidence="5">
    <location>
        <begin position="1016"/>
        <end position="1228"/>
    </location>
</feature>